<feature type="compositionally biased region" description="Polar residues" evidence="1">
    <location>
        <begin position="1"/>
        <end position="20"/>
    </location>
</feature>
<accession>A0A838AAQ1</accession>
<keyword evidence="3" id="KW-1185">Reference proteome</keyword>
<evidence type="ECO:0000256" key="1">
    <source>
        <dbReference type="SAM" id="MobiDB-lite"/>
    </source>
</evidence>
<evidence type="ECO:0000313" key="2">
    <source>
        <dbReference type="EMBL" id="MBA0126320.1"/>
    </source>
</evidence>
<comment type="caution">
    <text evidence="2">The sequence shown here is derived from an EMBL/GenBank/DDBJ whole genome shotgun (WGS) entry which is preliminary data.</text>
</comment>
<protein>
    <submittedName>
        <fullName evidence="2">Uncharacterized protein</fullName>
    </submittedName>
</protein>
<gene>
    <name evidence="2" type="ORF">H0B56_12280</name>
</gene>
<organism evidence="2 3">
    <name type="scientific">Haloechinothrix aidingensis</name>
    <dbReference type="NCBI Taxonomy" id="2752311"/>
    <lineage>
        <taxon>Bacteria</taxon>
        <taxon>Bacillati</taxon>
        <taxon>Actinomycetota</taxon>
        <taxon>Actinomycetes</taxon>
        <taxon>Pseudonocardiales</taxon>
        <taxon>Pseudonocardiaceae</taxon>
        <taxon>Haloechinothrix</taxon>
    </lineage>
</organism>
<name>A0A838AAQ1_9PSEU</name>
<dbReference type="EMBL" id="JACCKD010000004">
    <property type="protein sequence ID" value="MBA0126320.1"/>
    <property type="molecule type" value="Genomic_DNA"/>
</dbReference>
<feature type="region of interest" description="Disordered" evidence="1">
    <location>
        <begin position="1"/>
        <end position="34"/>
    </location>
</feature>
<dbReference type="RefSeq" id="WP_180893159.1">
    <property type="nucleotide sequence ID" value="NZ_JACCKD010000004.1"/>
</dbReference>
<reference evidence="2 3" key="1">
    <citation type="submission" date="2020-07" db="EMBL/GenBank/DDBJ databases">
        <title>Genome of Haloechinothrix sp.</title>
        <authorList>
            <person name="Tang S.-K."/>
            <person name="Yang L."/>
            <person name="Zhu W.-Y."/>
        </authorList>
    </citation>
    <scope>NUCLEOTIDE SEQUENCE [LARGE SCALE GENOMIC DNA]</scope>
    <source>
        <strain evidence="2 3">YIM 98757</strain>
    </source>
</reference>
<dbReference type="Proteomes" id="UP000582974">
    <property type="component" value="Unassembled WGS sequence"/>
</dbReference>
<evidence type="ECO:0000313" key="3">
    <source>
        <dbReference type="Proteomes" id="UP000582974"/>
    </source>
</evidence>
<sequence length="91" mass="10025">MDTQQSTGQRRNVGETTAGTFSEPITDLGELRRPPEQYRAWAEGADDRDLAGYDAAGVPPYDAATQPLLHEAWMCGYRDRALPEPRDGGDD</sequence>
<dbReference type="AlphaFoldDB" id="A0A838AAQ1"/>
<proteinExistence type="predicted"/>